<sequence>MVATGNLVVRSVEEQLSTTAPLLCDGPLATILKWTRKLKKMQKEAEYWRDGQNIVTTALASACVNVKPTTLLKRHPLYCGGRDTSFIGQAPENAEDFHKQIYLVVGFSATNFTPNTRNNGKLQATKKGPRTLKQQGRVSMLFHGQFHPWSRSFNLTADDVEIILHPEGGGAKKPKQEPVAAPVRPVAALARTRPANWTTHDYRCPFAAGYIFRSLCGDMTIRPTRELLEKAAGAYRKTLCPDEEESGVEPRCVVKTKMEVLLAESKLRKVQSDPTPEERALQ</sequence>
<protein>
    <submittedName>
        <fullName evidence="1">Uncharacterized protein</fullName>
    </submittedName>
</protein>
<accession>A0AA39WVM5</accession>
<dbReference type="PANTHER" id="PTHR38795">
    <property type="entry name" value="DUF6604 DOMAIN-CONTAINING PROTEIN"/>
    <property type="match status" value="1"/>
</dbReference>
<keyword evidence="2" id="KW-1185">Reference proteome</keyword>
<organism evidence="1 2">
    <name type="scientific">Immersiella caudata</name>
    <dbReference type="NCBI Taxonomy" id="314043"/>
    <lineage>
        <taxon>Eukaryota</taxon>
        <taxon>Fungi</taxon>
        <taxon>Dikarya</taxon>
        <taxon>Ascomycota</taxon>
        <taxon>Pezizomycotina</taxon>
        <taxon>Sordariomycetes</taxon>
        <taxon>Sordariomycetidae</taxon>
        <taxon>Sordariales</taxon>
        <taxon>Lasiosphaeriaceae</taxon>
        <taxon>Immersiella</taxon>
    </lineage>
</organism>
<name>A0AA39WVM5_9PEZI</name>
<proteinExistence type="predicted"/>
<evidence type="ECO:0000313" key="1">
    <source>
        <dbReference type="EMBL" id="KAK0622427.1"/>
    </source>
</evidence>
<reference evidence="1" key="1">
    <citation type="submission" date="2023-06" db="EMBL/GenBank/DDBJ databases">
        <title>Genome-scale phylogeny and comparative genomics of the fungal order Sordariales.</title>
        <authorList>
            <consortium name="Lawrence Berkeley National Laboratory"/>
            <person name="Hensen N."/>
            <person name="Bonometti L."/>
            <person name="Westerberg I."/>
            <person name="Brannstrom I.O."/>
            <person name="Guillou S."/>
            <person name="Cros-Aarteil S."/>
            <person name="Calhoun S."/>
            <person name="Haridas S."/>
            <person name="Kuo A."/>
            <person name="Mondo S."/>
            <person name="Pangilinan J."/>
            <person name="Riley R."/>
            <person name="Labutti K."/>
            <person name="Andreopoulos B."/>
            <person name="Lipzen A."/>
            <person name="Chen C."/>
            <person name="Yanf M."/>
            <person name="Daum C."/>
            <person name="Ng V."/>
            <person name="Clum A."/>
            <person name="Steindorff A."/>
            <person name="Ohm R."/>
            <person name="Martin F."/>
            <person name="Silar P."/>
            <person name="Natvig D."/>
            <person name="Lalanne C."/>
            <person name="Gautier V."/>
            <person name="Ament-Velasquez S.L."/>
            <person name="Kruys A."/>
            <person name="Hutchinson M.I."/>
            <person name="Powell A.J."/>
            <person name="Barry K."/>
            <person name="Miller A.N."/>
            <person name="Grigoriev I.V."/>
            <person name="Debuchy R."/>
            <person name="Gladieux P."/>
            <person name="Thoren M.H."/>
            <person name="Johannesson H."/>
        </authorList>
    </citation>
    <scope>NUCLEOTIDE SEQUENCE</scope>
    <source>
        <strain evidence="1">CBS 606.72</strain>
    </source>
</reference>
<dbReference type="AlphaFoldDB" id="A0AA39WVM5"/>
<comment type="caution">
    <text evidence="1">The sequence shown here is derived from an EMBL/GenBank/DDBJ whole genome shotgun (WGS) entry which is preliminary data.</text>
</comment>
<dbReference type="PANTHER" id="PTHR38795:SF1">
    <property type="entry name" value="DUF6604 DOMAIN-CONTAINING PROTEIN"/>
    <property type="match status" value="1"/>
</dbReference>
<gene>
    <name evidence="1" type="ORF">B0T14DRAFT_563879</name>
</gene>
<evidence type="ECO:0000313" key="2">
    <source>
        <dbReference type="Proteomes" id="UP001175000"/>
    </source>
</evidence>
<dbReference type="Proteomes" id="UP001175000">
    <property type="component" value="Unassembled WGS sequence"/>
</dbReference>
<dbReference type="EMBL" id="JAULSU010000003">
    <property type="protein sequence ID" value="KAK0622427.1"/>
    <property type="molecule type" value="Genomic_DNA"/>
</dbReference>